<accession>A0A724WMJ1</accession>
<sequence>MAKTFYITTPIYYPSAKLHIGHAYTTVAGDAMARYKRLQGFDVRY</sequence>
<proteinExistence type="predicted"/>
<dbReference type="GO" id="GO:0006431">
    <property type="term" value="P:methionyl-tRNA aminoacylation"/>
    <property type="evidence" value="ECO:0007669"/>
    <property type="project" value="TreeGrafter"/>
</dbReference>
<protein>
    <recommendedName>
        <fullName evidence="6">Methionyl/Leucyl tRNA synthetase domain-containing protein</fullName>
    </recommendedName>
</protein>
<feature type="domain" description="Methionyl/Leucyl tRNA synthetase" evidence="6">
    <location>
        <begin position="5"/>
        <end position="45"/>
    </location>
</feature>
<evidence type="ECO:0000256" key="1">
    <source>
        <dbReference type="ARBA" id="ARBA00022598"/>
    </source>
</evidence>
<dbReference type="SUPFAM" id="SSF52374">
    <property type="entry name" value="Nucleotidylyl transferase"/>
    <property type="match status" value="1"/>
</dbReference>
<evidence type="ECO:0000256" key="5">
    <source>
        <dbReference type="ARBA" id="ARBA00023146"/>
    </source>
</evidence>
<keyword evidence="5" id="KW-0030">Aminoacyl-tRNA synthetase</keyword>
<dbReference type="Gene3D" id="3.40.50.620">
    <property type="entry name" value="HUPs"/>
    <property type="match status" value="1"/>
</dbReference>
<dbReference type="Pfam" id="PF09334">
    <property type="entry name" value="tRNA-synt_1g"/>
    <property type="match status" value="1"/>
</dbReference>
<gene>
    <name evidence="7" type="ORF">G2720_26905</name>
</gene>
<dbReference type="PANTHER" id="PTHR43326:SF1">
    <property type="entry name" value="METHIONINE--TRNA LIGASE, MITOCHONDRIAL"/>
    <property type="match status" value="1"/>
</dbReference>
<name>A0A724WMJ1_SALEP</name>
<evidence type="ECO:0000256" key="2">
    <source>
        <dbReference type="ARBA" id="ARBA00022741"/>
    </source>
</evidence>
<comment type="caution">
    <text evidence="7">The sequence shown here is derived from an EMBL/GenBank/DDBJ whole genome shotgun (WGS) entry which is preliminary data.</text>
</comment>
<dbReference type="GO" id="GO:0004825">
    <property type="term" value="F:methionine-tRNA ligase activity"/>
    <property type="evidence" value="ECO:0007669"/>
    <property type="project" value="InterPro"/>
</dbReference>
<organism evidence="7">
    <name type="scientific">Salmonella enteritidis PT4 (strain P125109)</name>
    <dbReference type="NCBI Taxonomy" id="550537"/>
    <lineage>
        <taxon>Bacteria</taxon>
        <taxon>Pseudomonadati</taxon>
        <taxon>Pseudomonadota</taxon>
        <taxon>Gammaproteobacteria</taxon>
        <taxon>Enterobacterales</taxon>
        <taxon>Enterobacteriaceae</taxon>
        <taxon>Salmonella</taxon>
    </lineage>
</organism>
<evidence type="ECO:0000259" key="6">
    <source>
        <dbReference type="Pfam" id="PF09334"/>
    </source>
</evidence>
<dbReference type="AlphaFoldDB" id="A0A724WMJ1"/>
<evidence type="ECO:0000313" key="7">
    <source>
        <dbReference type="EMBL" id="HAE0521427.1"/>
    </source>
</evidence>
<dbReference type="GO" id="GO:0005524">
    <property type="term" value="F:ATP binding"/>
    <property type="evidence" value="ECO:0007669"/>
    <property type="project" value="UniProtKB-KW"/>
</dbReference>
<dbReference type="EMBL" id="DAAQRD010000202">
    <property type="protein sequence ID" value="HAE0521427.1"/>
    <property type="molecule type" value="Genomic_DNA"/>
</dbReference>
<dbReference type="InterPro" id="IPR001412">
    <property type="entry name" value="aa-tRNA-synth_I_CS"/>
</dbReference>
<dbReference type="PANTHER" id="PTHR43326">
    <property type="entry name" value="METHIONYL-TRNA SYNTHETASE"/>
    <property type="match status" value="1"/>
</dbReference>
<evidence type="ECO:0000256" key="3">
    <source>
        <dbReference type="ARBA" id="ARBA00022840"/>
    </source>
</evidence>
<keyword evidence="1" id="KW-0436">Ligase</keyword>
<feature type="non-terminal residue" evidence="7">
    <location>
        <position position="45"/>
    </location>
</feature>
<dbReference type="InterPro" id="IPR023457">
    <property type="entry name" value="Met-tRNA_synth_2"/>
</dbReference>
<keyword evidence="4" id="KW-0648">Protein biosynthesis</keyword>
<evidence type="ECO:0000256" key="4">
    <source>
        <dbReference type="ARBA" id="ARBA00022917"/>
    </source>
</evidence>
<dbReference type="InterPro" id="IPR014729">
    <property type="entry name" value="Rossmann-like_a/b/a_fold"/>
</dbReference>
<keyword evidence="2" id="KW-0547">Nucleotide-binding</keyword>
<dbReference type="InterPro" id="IPR015413">
    <property type="entry name" value="Methionyl/Leucyl_tRNA_Synth"/>
</dbReference>
<reference evidence="7" key="1">
    <citation type="journal article" date="2018" name="Genome Biol.">
        <title>SKESA: strategic k-mer extension for scrupulous assemblies.</title>
        <authorList>
            <person name="Souvorov A."/>
            <person name="Agarwala R."/>
            <person name="Lipman D.J."/>
        </authorList>
    </citation>
    <scope>NUCLEOTIDE SEQUENCE</scope>
    <source>
        <strain evidence="7">P125109</strain>
    </source>
</reference>
<reference evidence="7" key="2">
    <citation type="submission" date="2019-01" db="EMBL/GenBank/DDBJ databases">
        <authorList>
            <consortium name="NCBI Pathogen Detection Project"/>
        </authorList>
    </citation>
    <scope>NUCLEOTIDE SEQUENCE</scope>
    <source>
        <strain evidence="7">P125109</strain>
    </source>
</reference>
<dbReference type="PROSITE" id="PS00178">
    <property type="entry name" value="AA_TRNA_LIGASE_I"/>
    <property type="match status" value="1"/>
</dbReference>
<keyword evidence="3" id="KW-0067">ATP-binding</keyword>